<dbReference type="Proteomes" id="UP000067711">
    <property type="component" value="Chromosome 1"/>
</dbReference>
<dbReference type="AlphaFoldDB" id="A0A1B4G2Q7"/>
<proteinExistence type="predicted"/>
<dbReference type="EMBL" id="CP013389">
    <property type="protein sequence ID" value="AOJ10202.1"/>
    <property type="molecule type" value="Genomic_DNA"/>
</dbReference>
<name>A0A1B4G2Q7_9BURK</name>
<organism evidence="1 2">
    <name type="scientific">Burkholderia mayonis</name>
    <dbReference type="NCBI Taxonomy" id="1385591"/>
    <lineage>
        <taxon>Bacteria</taxon>
        <taxon>Pseudomonadati</taxon>
        <taxon>Pseudomonadota</taxon>
        <taxon>Betaproteobacteria</taxon>
        <taxon>Burkholderiales</taxon>
        <taxon>Burkholderiaceae</taxon>
        <taxon>Burkholderia</taxon>
        <taxon>pseudomallei group</taxon>
    </lineage>
</organism>
<protein>
    <submittedName>
        <fullName evidence="1">Uncharacterized protein</fullName>
    </submittedName>
</protein>
<evidence type="ECO:0000313" key="2">
    <source>
        <dbReference type="Proteomes" id="UP000067711"/>
    </source>
</evidence>
<evidence type="ECO:0000313" key="1">
    <source>
        <dbReference type="EMBL" id="AOJ10202.1"/>
    </source>
</evidence>
<accession>A0A1B4G2Q7</accession>
<sequence length="232" mass="24461">MRLDMAVERGNHEVVVAAAKLIGQAWSKGALHEPDGWLFSGGELSKEKVSKALIVALDKGLRPAIKRCQAEAVKSYGEIIISAWKGNLLTSRQAGARLAAKGGSWWHPELGLDVVEKYGDDPTRQAYREVLGDACGRGLLKSMPELQAKVLASSGEGVSGTSRSSVDLVEFPLIGGGAERSSSNEVAARRSQILIDSVAASSGSHAPCPEVRFSKSEVATLLAVSQLAAGQQ</sequence>
<reference evidence="1 2" key="1">
    <citation type="submission" date="2015-12" db="EMBL/GenBank/DDBJ databases">
        <title>Diversity of Burkholderia near neighbor genomes.</title>
        <authorList>
            <person name="Sahl J."/>
            <person name="Wagner D."/>
            <person name="Keim P."/>
        </authorList>
    </citation>
    <scope>NUCLEOTIDE SEQUENCE [LARGE SCALE GENOMIC DNA]</scope>
    <source>
        <strain evidence="1 2">BDU8</strain>
    </source>
</reference>
<gene>
    <name evidence="1" type="ORF">WS71_23555</name>
</gene>